<feature type="transmembrane region" description="Helical" evidence="5">
    <location>
        <begin position="247"/>
        <end position="269"/>
    </location>
</feature>
<dbReference type="STRING" id="1391654.AKJ09_06415"/>
<keyword evidence="8" id="KW-1185">Reference proteome</keyword>
<feature type="transmembrane region" description="Helical" evidence="5">
    <location>
        <begin position="125"/>
        <end position="146"/>
    </location>
</feature>
<keyword evidence="4 5" id="KW-0472">Membrane</keyword>
<evidence type="ECO:0000313" key="8">
    <source>
        <dbReference type="Proteomes" id="UP000064967"/>
    </source>
</evidence>
<feature type="domain" description="Major facilitator superfamily (MFS) profile" evidence="6">
    <location>
        <begin position="1"/>
        <end position="288"/>
    </location>
</feature>
<evidence type="ECO:0000313" key="7">
    <source>
        <dbReference type="EMBL" id="AKU99751.1"/>
    </source>
</evidence>
<dbReference type="InterPro" id="IPR011701">
    <property type="entry name" value="MFS"/>
</dbReference>
<reference evidence="7 8" key="1">
    <citation type="submission" date="2015-08" db="EMBL/GenBank/DDBJ databases">
        <authorList>
            <person name="Babu N.S."/>
            <person name="Beckwith C.J."/>
            <person name="Beseler K.G."/>
            <person name="Brison A."/>
            <person name="Carone J.V."/>
            <person name="Caskin T.P."/>
            <person name="Diamond M."/>
            <person name="Durham M.E."/>
            <person name="Foxe J.M."/>
            <person name="Go M."/>
            <person name="Henderson B.A."/>
            <person name="Jones I.B."/>
            <person name="McGettigan J.A."/>
            <person name="Micheletti S.J."/>
            <person name="Nasrallah M.E."/>
            <person name="Ortiz D."/>
            <person name="Piller C.R."/>
            <person name="Privatt S.R."/>
            <person name="Schneider S.L."/>
            <person name="Sharp S."/>
            <person name="Smith T.C."/>
            <person name="Stanton J.D."/>
            <person name="Ullery H.E."/>
            <person name="Wilson R.J."/>
            <person name="Serrano M.G."/>
            <person name="Buck G."/>
            <person name="Lee V."/>
            <person name="Wang Y."/>
            <person name="Carvalho R."/>
            <person name="Voegtly L."/>
            <person name="Shi R."/>
            <person name="Duckworth R."/>
            <person name="Johnson A."/>
            <person name="Loviza R."/>
            <person name="Walstead R."/>
            <person name="Shah Z."/>
            <person name="Kiflezghi M."/>
            <person name="Wade K."/>
            <person name="Ball S.L."/>
            <person name="Bradley K.W."/>
            <person name="Asai D.J."/>
            <person name="Bowman C.A."/>
            <person name="Russell D.A."/>
            <person name="Pope W.H."/>
            <person name="Jacobs-Sera D."/>
            <person name="Hendrix R.W."/>
            <person name="Hatfull G.F."/>
        </authorList>
    </citation>
    <scope>NUCLEOTIDE SEQUENCE [LARGE SCALE GENOMIC DNA]</scope>
    <source>
        <strain evidence="7 8">DSM 27648</strain>
    </source>
</reference>
<dbReference type="AlphaFoldDB" id="A0A0K1Q285"/>
<name>A0A0K1Q285_9BACT</name>
<evidence type="ECO:0000256" key="2">
    <source>
        <dbReference type="ARBA" id="ARBA00022692"/>
    </source>
</evidence>
<keyword evidence="2 5" id="KW-0812">Transmembrane</keyword>
<proteinExistence type="predicted"/>
<gene>
    <name evidence="7" type="ORF">AKJ09_06415</name>
</gene>
<dbReference type="InterPro" id="IPR020846">
    <property type="entry name" value="MFS_dom"/>
</dbReference>
<evidence type="ECO:0000256" key="1">
    <source>
        <dbReference type="ARBA" id="ARBA00004141"/>
    </source>
</evidence>
<sequence>MATSFGVLLVVRFLFGVGEGLFPAAVWKVIGQFFTRRNRATANALVLSSVAIGPSLTPILLRPVLGSWGWRVAFYVLGGLGVMTFALAVVWALFVTALAGNITMYGWLNWLPTYLMEVKGLDLKGMALAASLPFAFGAVGCMVSGWVSDKWFRGQRKVLVLACQVLGGLALFGFTRVGSVGPFMLLQCVAGFLLFMSVGAIWAMPMVLLPTRLMGSGAGFINMGGQIGGFLTNIVIGYVVTLSHGDYAAGFNVLFGGLFLSALSVFVGVREARSPALQLEGDVGGVTG</sequence>
<dbReference type="Gene3D" id="1.20.1250.20">
    <property type="entry name" value="MFS general substrate transporter like domains"/>
    <property type="match status" value="2"/>
</dbReference>
<evidence type="ECO:0000256" key="5">
    <source>
        <dbReference type="SAM" id="Phobius"/>
    </source>
</evidence>
<keyword evidence="3 5" id="KW-1133">Transmembrane helix</keyword>
<dbReference type="InterPro" id="IPR036259">
    <property type="entry name" value="MFS_trans_sf"/>
</dbReference>
<feature type="transmembrane region" description="Helical" evidence="5">
    <location>
        <begin position="72"/>
        <end position="105"/>
    </location>
</feature>
<dbReference type="EMBL" id="CP012333">
    <property type="protein sequence ID" value="AKU99751.1"/>
    <property type="molecule type" value="Genomic_DNA"/>
</dbReference>
<dbReference type="InterPro" id="IPR050382">
    <property type="entry name" value="MFS_Na/Anion_cotransporter"/>
</dbReference>
<dbReference type="GO" id="GO:0016020">
    <property type="term" value="C:membrane"/>
    <property type="evidence" value="ECO:0007669"/>
    <property type="project" value="UniProtKB-SubCell"/>
</dbReference>
<dbReference type="KEGG" id="llu:AKJ09_06415"/>
<dbReference type="PATRIC" id="fig|1391654.3.peg.6505"/>
<comment type="subcellular location">
    <subcellularLocation>
        <location evidence="1">Membrane</location>
        <topology evidence="1">Multi-pass membrane protein</topology>
    </subcellularLocation>
</comment>
<evidence type="ECO:0000256" key="3">
    <source>
        <dbReference type="ARBA" id="ARBA00022989"/>
    </source>
</evidence>
<dbReference type="PROSITE" id="PS50850">
    <property type="entry name" value="MFS"/>
    <property type="match status" value="1"/>
</dbReference>
<feature type="transmembrane region" description="Helical" evidence="5">
    <location>
        <begin position="220"/>
        <end position="241"/>
    </location>
</feature>
<feature type="transmembrane region" description="Helical" evidence="5">
    <location>
        <begin position="183"/>
        <end position="208"/>
    </location>
</feature>
<feature type="transmembrane region" description="Helical" evidence="5">
    <location>
        <begin position="44"/>
        <end position="65"/>
    </location>
</feature>
<evidence type="ECO:0000256" key="4">
    <source>
        <dbReference type="ARBA" id="ARBA00023136"/>
    </source>
</evidence>
<dbReference type="GO" id="GO:0022857">
    <property type="term" value="F:transmembrane transporter activity"/>
    <property type="evidence" value="ECO:0007669"/>
    <property type="project" value="InterPro"/>
</dbReference>
<protein>
    <submittedName>
        <fullName evidence="7">Glycerol-3-phosphate transporter</fullName>
    </submittedName>
</protein>
<dbReference type="PANTHER" id="PTHR11662">
    <property type="entry name" value="SOLUTE CARRIER FAMILY 17"/>
    <property type="match status" value="1"/>
</dbReference>
<organism evidence="7 8">
    <name type="scientific">Labilithrix luteola</name>
    <dbReference type="NCBI Taxonomy" id="1391654"/>
    <lineage>
        <taxon>Bacteria</taxon>
        <taxon>Pseudomonadati</taxon>
        <taxon>Myxococcota</taxon>
        <taxon>Polyangia</taxon>
        <taxon>Polyangiales</taxon>
        <taxon>Labilitrichaceae</taxon>
        <taxon>Labilithrix</taxon>
    </lineage>
</organism>
<dbReference type="PANTHER" id="PTHR11662:SF399">
    <property type="entry name" value="FI19708P1-RELATED"/>
    <property type="match status" value="1"/>
</dbReference>
<dbReference type="Proteomes" id="UP000064967">
    <property type="component" value="Chromosome"/>
</dbReference>
<accession>A0A0K1Q285</accession>
<dbReference type="SUPFAM" id="SSF103473">
    <property type="entry name" value="MFS general substrate transporter"/>
    <property type="match status" value="1"/>
</dbReference>
<dbReference type="Pfam" id="PF07690">
    <property type="entry name" value="MFS_1"/>
    <property type="match status" value="1"/>
</dbReference>
<feature type="transmembrane region" description="Helical" evidence="5">
    <location>
        <begin position="158"/>
        <end position="177"/>
    </location>
</feature>
<evidence type="ECO:0000259" key="6">
    <source>
        <dbReference type="PROSITE" id="PS50850"/>
    </source>
</evidence>